<comment type="caution">
    <text evidence="1">The sequence shown here is derived from an EMBL/GenBank/DDBJ whole genome shotgun (WGS) entry which is preliminary data.</text>
</comment>
<protein>
    <submittedName>
        <fullName evidence="1">Uncharacterized protein</fullName>
    </submittedName>
</protein>
<proteinExistence type="predicted"/>
<gene>
    <name evidence="1" type="ORF">SDC9_97760</name>
</gene>
<organism evidence="1">
    <name type="scientific">bioreactor metagenome</name>
    <dbReference type="NCBI Taxonomy" id="1076179"/>
    <lineage>
        <taxon>unclassified sequences</taxon>
        <taxon>metagenomes</taxon>
        <taxon>ecological metagenomes</taxon>
    </lineage>
</organism>
<dbReference type="EMBL" id="VSSQ01013223">
    <property type="protein sequence ID" value="MPM51014.1"/>
    <property type="molecule type" value="Genomic_DNA"/>
</dbReference>
<evidence type="ECO:0000313" key="1">
    <source>
        <dbReference type="EMBL" id="MPM51014.1"/>
    </source>
</evidence>
<name>A0A645AN31_9ZZZZ</name>
<sequence>MAMTTGSRSVDARKYGSYISASPCEEEAVNVREPASDAPVRTLMAESSLSTSLTVLSITPSAAKSARYSTSGVCGVMGYAAMMPGRQSAAAIAAALLPLRTCTSLMPHSSFSATIVMAFCLHSCAQMPQPLQKS</sequence>
<dbReference type="AlphaFoldDB" id="A0A645AN31"/>
<accession>A0A645AN31</accession>
<reference evidence="1" key="1">
    <citation type="submission" date="2019-08" db="EMBL/GenBank/DDBJ databases">
        <authorList>
            <person name="Kucharzyk K."/>
            <person name="Murdoch R.W."/>
            <person name="Higgins S."/>
            <person name="Loffler F."/>
        </authorList>
    </citation>
    <scope>NUCLEOTIDE SEQUENCE</scope>
</reference>